<dbReference type="EMBL" id="CAJNOC010000255">
    <property type="protein sequence ID" value="CAF0734135.1"/>
    <property type="molecule type" value="Genomic_DNA"/>
</dbReference>
<evidence type="ECO:0000313" key="10">
    <source>
        <dbReference type="EMBL" id="CAF0734135.1"/>
    </source>
</evidence>
<dbReference type="GO" id="GO:0005829">
    <property type="term" value="C:cytosol"/>
    <property type="evidence" value="ECO:0007669"/>
    <property type="project" value="GOC"/>
</dbReference>
<evidence type="ECO:0000256" key="7">
    <source>
        <dbReference type="SAM" id="Coils"/>
    </source>
</evidence>
<feature type="domain" description="Vps52 C-terminal" evidence="9">
    <location>
        <begin position="276"/>
        <end position="587"/>
    </location>
</feature>
<sequence length="709" mass="83682">MSEIAKDSISIYNETSDLIQQLQKETEIDSQQKFFESSECNIFQTNIQENLDDDFVKEALRKGLDLRKYSKEVNQDLSELEKKSIKDYYKEAGSIIKLHSQVKSCDEILETIESMLDGFQKNLSSISSEIQILQQQSVTMNIKLKNRQSIRSELSQFIDEMLVPESMIKTILEGQLTERAFLECLHELHHKIEFLYEKPPHEIKCFSDIHEILYKLKTKAITRIREFILQKTYQFRKPMQNYQITQDTLLKNRFFYEFLTLHDRSVARECRDEYVNTMSKVYFSYFKEYSSKLNKLQLEEVAEKDDLLGADDKPKTSIFSSKPTMRNRSTVFTLGNRFSTIENEIESTIIIPHASQKSDQKYLMENIFRSEQFALLDNSCNEYMFLSDFFMVKDKPCIDLFQTVFGKTYGLLIKSSETLIQSTHDAIAIFLCINIIQRYEILAKQRQCFPILMYYESILEILWQKFDSIMQMHSNSVALVDTHKFSSLDVRPHYISRRYAEFLTSLLTINESIQNPKLNANLSQLQVEIQNFILRLASEFGQRKDQLISLINNYDLLLNVITERIKEDNREAQTLRDLLNNRINDYVEEVLMPYFGNLICFVKECEILIEKENINSLKSYENHVNPLIKNFTNDWKKSLELINQEIMRSFTNFKNGQAILQATLTQLIQYYHRFHKILSHNCFKYVSGRNEMLSIHHLMAEIKKHKPTF</sequence>
<evidence type="ECO:0000256" key="3">
    <source>
        <dbReference type="ARBA" id="ARBA00017083"/>
    </source>
</evidence>
<dbReference type="OrthoDB" id="19482at2759"/>
<dbReference type="GO" id="GO:0032456">
    <property type="term" value="P:endocytic recycling"/>
    <property type="evidence" value="ECO:0007669"/>
    <property type="project" value="TreeGrafter"/>
</dbReference>
<evidence type="ECO:0000256" key="4">
    <source>
        <dbReference type="ARBA" id="ARBA00022448"/>
    </source>
</evidence>
<dbReference type="PANTHER" id="PTHR14190">
    <property type="entry name" value="SUPPRESSOR OF ACTIN MUTATIONS 2/VACUOLAR PROTEIN SORTING 52"/>
    <property type="match status" value="1"/>
</dbReference>
<dbReference type="InterPro" id="IPR048319">
    <property type="entry name" value="Vps52_CC"/>
</dbReference>
<dbReference type="GO" id="GO:0019905">
    <property type="term" value="F:syntaxin binding"/>
    <property type="evidence" value="ECO:0007669"/>
    <property type="project" value="TreeGrafter"/>
</dbReference>
<dbReference type="Pfam" id="PF04129">
    <property type="entry name" value="Vps52_CC"/>
    <property type="match status" value="1"/>
</dbReference>
<dbReference type="InterPro" id="IPR007258">
    <property type="entry name" value="Vps52"/>
</dbReference>
<name>A0A813NFD4_9BILA</name>
<keyword evidence="6" id="KW-0333">Golgi apparatus</keyword>
<dbReference type="AlphaFoldDB" id="A0A813NFD4"/>
<dbReference type="GO" id="GO:0006896">
    <property type="term" value="P:Golgi to vacuole transport"/>
    <property type="evidence" value="ECO:0007669"/>
    <property type="project" value="TreeGrafter"/>
</dbReference>
<feature type="coiled-coil region" evidence="7">
    <location>
        <begin position="558"/>
        <end position="589"/>
    </location>
</feature>
<dbReference type="GO" id="GO:0007041">
    <property type="term" value="P:lysosomal transport"/>
    <property type="evidence" value="ECO:0007669"/>
    <property type="project" value="TreeGrafter"/>
</dbReference>
<dbReference type="GO" id="GO:0000938">
    <property type="term" value="C:GARP complex"/>
    <property type="evidence" value="ECO:0007669"/>
    <property type="project" value="TreeGrafter"/>
</dbReference>
<comment type="caution">
    <text evidence="10">The sequence shown here is derived from an EMBL/GenBank/DDBJ whole genome shotgun (WGS) entry which is preliminary data.</text>
</comment>
<dbReference type="InterPro" id="IPR048361">
    <property type="entry name" value="Vps52_C"/>
</dbReference>
<dbReference type="Proteomes" id="UP000663879">
    <property type="component" value="Unassembled WGS sequence"/>
</dbReference>
<evidence type="ECO:0000259" key="9">
    <source>
        <dbReference type="Pfam" id="PF20655"/>
    </source>
</evidence>
<dbReference type="GO" id="GO:0015031">
    <property type="term" value="P:protein transport"/>
    <property type="evidence" value="ECO:0007669"/>
    <property type="project" value="UniProtKB-KW"/>
</dbReference>
<organism evidence="10 11">
    <name type="scientific">Brachionus calyciflorus</name>
    <dbReference type="NCBI Taxonomy" id="104777"/>
    <lineage>
        <taxon>Eukaryota</taxon>
        <taxon>Metazoa</taxon>
        <taxon>Spiralia</taxon>
        <taxon>Gnathifera</taxon>
        <taxon>Rotifera</taxon>
        <taxon>Eurotatoria</taxon>
        <taxon>Monogononta</taxon>
        <taxon>Pseudotrocha</taxon>
        <taxon>Ploima</taxon>
        <taxon>Brachionidae</taxon>
        <taxon>Brachionus</taxon>
    </lineage>
</organism>
<keyword evidence="5" id="KW-0653">Protein transport</keyword>
<gene>
    <name evidence="10" type="ORF">OXX778_LOCUS3028</name>
</gene>
<accession>A0A813NFD4</accession>
<dbReference type="Pfam" id="PF20655">
    <property type="entry name" value="Vps52_C"/>
    <property type="match status" value="1"/>
</dbReference>
<evidence type="ECO:0000256" key="1">
    <source>
        <dbReference type="ARBA" id="ARBA00004601"/>
    </source>
</evidence>
<keyword evidence="7" id="KW-0175">Coiled coil</keyword>
<evidence type="ECO:0000313" key="11">
    <source>
        <dbReference type="Proteomes" id="UP000663879"/>
    </source>
</evidence>
<evidence type="ECO:0000256" key="5">
    <source>
        <dbReference type="ARBA" id="ARBA00022927"/>
    </source>
</evidence>
<evidence type="ECO:0000256" key="2">
    <source>
        <dbReference type="ARBA" id="ARBA00008180"/>
    </source>
</evidence>
<evidence type="ECO:0000256" key="6">
    <source>
        <dbReference type="ARBA" id="ARBA00023034"/>
    </source>
</evidence>
<feature type="domain" description="Vps52 coiled-coil" evidence="8">
    <location>
        <begin position="87"/>
        <end position="259"/>
    </location>
</feature>
<keyword evidence="11" id="KW-1185">Reference proteome</keyword>
<comment type="subcellular location">
    <subcellularLocation>
        <location evidence="1">Golgi apparatus</location>
        <location evidence="1">trans-Golgi network</location>
    </subcellularLocation>
</comment>
<dbReference type="GO" id="GO:0042147">
    <property type="term" value="P:retrograde transport, endosome to Golgi"/>
    <property type="evidence" value="ECO:0007669"/>
    <property type="project" value="TreeGrafter"/>
</dbReference>
<keyword evidence="4" id="KW-0813">Transport</keyword>
<comment type="similarity">
    <text evidence="2">Belongs to the VPS52 family.</text>
</comment>
<proteinExistence type="inferred from homology"/>
<reference evidence="10" key="1">
    <citation type="submission" date="2021-02" db="EMBL/GenBank/DDBJ databases">
        <authorList>
            <person name="Nowell W R."/>
        </authorList>
    </citation>
    <scope>NUCLEOTIDE SEQUENCE</scope>
    <source>
        <strain evidence="10">Ploen Becks lab</strain>
    </source>
</reference>
<dbReference type="PANTHER" id="PTHR14190:SF7">
    <property type="entry name" value="VACUOLAR PROTEIN SORTING-ASSOCIATED PROTEIN 52 HOMOLOG"/>
    <property type="match status" value="1"/>
</dbReference>
<evidence type="ECO:0000259" key="8">
    <source>
        <dbReference type="Pfam" id="PF04129"/>
    </source>
</evidence>
<protein>
    <recommendedName>
        <fullName evidence="3">Vacuolar protein sorting-associated protein 52 homolog</fullName>
    </recommendedName>
</protein>